<feature type="compositionally biased region" description="Basic and acidic residues" evidence="1">
    <location>
        <begin position="80"/>
        <end position="91"/>
    </location>
</feature>
<dbReference type="EMBL" id="SOAX01000003">
    <property type="protein sequence ID" value="TDT41471.1"/>
    <property type="molecule type" value="Genomic_DNA"/>
</dbReference>
<proteinExistence type="predicted"/>
<dbReference type="InterPro" id="IPR045389">
    <property type="entry name" value="DUF6522"/>
</dbReference>
<accession>A0A4R7JT39</accession>
<comment type="caution">
    <text evidence="2">The sequence shown here is derived from an EMBL/GenBank/DDBJ whole genome shotgun (WGS) entry which is preliminary data.</text>
</comment>
<gene>
    <name evidence="2" type="ORF">DES49_1564</name>
</gene>
<feature type="region of interest" description="Disordered" evidence="1">
    <location>
        <begin position="72"/>
        <end position="107"/>
    </location>
</feature>
<evidence type="ECO:0000313" key="2">
    <source>
        <dbReference type="EMBL" id="TDT41471.1"/>
    </source>
</evidence>
<dbReference type="Pfam" id="PF20132">
    <property type="entry name" value="DUF6522"/>
    <property type="match status" value="1"/>
</dbReference>
<dbReference type="AlphaFoldDB" id="A0A4R7JT39"/>
<protein>
    <submittedName>
        <fullName evidence="2">Uncharacterized protein</fullName>
    </submittedName>
</protein>
<dbReference type="Proteomes" id="UP000295830">
    <property type="component" value="Unassembled WGS sequence"/>
</dbReference>
<dbReference type="OrthoDB" id="8238457at2"/>
<evidence type="ECO:0000313" key="3">
    <source>
        <dbReference type="Proteomes" id="UP000295830"/>
    </source>
</evidence>
<organism evidence="2 3">
    <name type="scientific">Halospina denitrificans</name>
    <dbReference type="NCBI Taxonomy" id="332522"/>
    <lineage>
        <taxon>Bacteria</taxon>
        <taxon>Pseudomonadati</taxon>
        <taxon>Pseudomonadota</taxon>
        <taxon>Gammaproteobacteria</taxon>
        <taxon>Halospina</taxon>
    </lineage>
</organism>
<dbReference type="RefSeq" id="WP_133735838.1">
    <property type="nucleotide sequence ID" value="NZ_SOAX01000003.1"/>
</dbReference>
<keyword evidence="3" id="KW-1185">Reference proteome</keyword>
<name>A0A4R7JT39_9GAMM</name>
<reference evidence="2 3" key="1">
    <citation type="submission" date="2019-03" db="EMBL/GenBank/DDBJ databases">
        <title>Genomic Encyclopedia of Type Strains, Phase IV (KMG-IV): sequencing the most valuable type-strain genomes for metagenomic binning, comparative biology and taxonomic classification.</title>
        <authorList>
            <person name="Goeker M."/>
        </authorList>
    </citation>
    <scope>NUCLEOTIDE SEQUENCE [LARGE SCALE GENOMIC DNA]</scope>
    <source>
        <strain evidence="2 3">DSM 15505</strain>
    </source>
</reference>
<evidence type="ECO:0000256" key="1">
    <source>
        <dbReference type="SAM" id="MobiDB-lite"/>
    </source>
</evidence>
<sequence length="107" mass="11700">MTAIPKEAVSVAGDDVTVDAEVLAPRLGLSVTALQQAMNEGKVRTLVERGEDEDAGRMRLTFRYGGIQFSVMREPGGQLHETEPPPPERRPVRPSLMQLMDSDSGDH</sequence>